<evidence type="ECO:0000313" key="2">
    <source>
        <dbReference type="Proteomes" id="UP000193067"/>
    </source>
</evidence>
<keyword evidence="2" id="KW-1185">Reference proteome</keyword>
<proteinExistence type="predicted"/>
<dbReference type="AlphaFoldDB" id="A0A1Y2J4B4"/>
<dbReference type="EMBL" id="KZ084086">
    <property type="protein sequence ID" value="OSD08260.1"/>
    <property type="molecule type" value="Genomic_DNA"/>
</dbReference>
<dbReference type="Proteomes" id="UP000193067">
    <property type="component" value="Unassembled WGS sequence"/>
</dbReference>
<reference evidence="1 2" key="1">
    <citation type="journal article" date="2015" name="Biotechnol. Biofuels">
        <title>Enhanced degradation of softwood versus hardwood by the white-rot fungus Pycnoporus coccineus.</title>
        <authorList>
            <person name="Couturier M."/>
            <person name="Navarro D."/>
            <person name="Chevret D."/>
            <person name="Henrissat B."/>
            <person name="Piumi F."/>
            <person name="Ruiz-Duenas F.J."/>
            <person name="Martinez A.T."/>
            <person name="Grigoriev I.V."/>
            <person name="Riley R."/>
            <person name="Lipzen A."/>
            <person name="Berrin J.G."/>
            <person name="Master E.R."/>
            <person name="Rosso M.N."/>
        </authorList>
    </citation>
    <scope>NUCLEOTIDE SEQUENCE [LARGE SCALE GENOMIC DNA]</scope>
    <source>
        <strain evidence="1 2">BRFM310</strain>
    </source>
</reference>
<organism evidence="1 2">
    <name type="scientific">Trametes coccinea (strain BRFM310)</name>
    <name type="common">Pycnoporus coccineus</name>
    <dbReference type="NCBI Taxonomy" id="1353009"/>
    <lineage>
        <taxon>Eukaryota</taxon>
        <taxon>Fungi</taxon>
        <taxon>Dikarya</taxon>
        <taxon>Basidiomycota</taxon>
        <taxon>Agaricomycotina</taxon>
        <taxon>Agaricomycetes</taxon>
        <taxon>Polyporales</taxon>
        <taxon>Polyporaceae</taxon>
        <taxon>Trametes</taxon>
    </lineage>
</organism>
<gene>
    <name evidence="1" type="ORF">PYCCODRAFT_5129</name>
</gene>
<evidence type="ECO:0000313" key="1">
    <source>
        <dbReference type="EMBL" id="OSD08260.1"/>
    </source>
</evidence>
<sequence>MHARLPSATYPLRTQRTGRVATRRALIMCRSFPQASSCNLHVPSLSREHIGINRRPSNLRSCLAVPGACTPGRCRQPAPSPFDVVGLQQSAALGDLCSQSRSHCVLASRRAMVLQLAVAMPGVAGGASPDRSQITPPTAPDTVALDTDTDCDWWFVRGGGDSGARLGLSTLYQGLLFQASNVCARHCLSGNPDSETGVLLTVCCCPRATIAGTVSGRLSSQHCTTHNV</sequence>
<name>A0A1Y2J4B4_TRAC3</name>
<accession>A0A1Y2J4B4</accession>
<protein>
    <submittedName>
        <fullName evidence="1">Uncharacterized protein</fullName>
    </submittedName>
</protein>